<organism evidence="8 9">
    <name type="scientific">Phaeosphaeria nodorum (strain SN15 / ATCC MYA-4574 / FGSC 10173)</name>
    <name type="common">Glume blotch fungus</name>
    <name type="synonym">Parastagonospora nodorum</name>
    <dbReference type="NCBI Taxonomy" id="321614"/>
    <lineage>
        <taxon>Eukaryota</taxon>
        <taxon>Fungi</taxon>
        <taxon>Dikarya</taxon>
        <taxon>Ascomycota</taxon>
        <taxon>Pezizomycotina</taxon>
        <taxon>Dothideomycetes</taxon>
        <taxon>Pleosporomycetidae</taxon>
        <taxon>Pleosporales</taxon>
        <taxon>Pleosporineae</taxon>
        <taxon>Phaeosphaeriaceae</taxon>
        <taxon>Parastagonospora</taxon>
    </lineage>
</organism>
<evidence type="ECO:0000256" key="1">
    <source>
        <dbReference type="ARBA" id="ARBA00004196"/>
    </source>
</evidence>
<sequence length="284" mass="28760">LCLRSAVCFQSSSHHSCRFLCIPPASFVSYHSTLSVKHSIPIKMRTSVFTLLAAASAVSAQTGPAPQVAGNPAGASYVATLPVKEGSPLRGAITAVSAPDGVGVLFSVSFSGLPATGGPFMYHLHEKPVPENGNCTATGAHLDPYKRGEVPICDASKPETCQTGDLSGKHGNFTSGEFSAEYVDPYSALIPGNNAYFGNLSFVLHLANKTRIGCANFVSQGAKPSSGASLPAPSATGSYNTTVMPTGGSPVTPTSAPPSEFTGAAVKAASAAGAVLVAAAAFVL</sequence>
<dbReference type="GO" id="GO:0046872">
    <property type="term" value="F:metal ion binding"/>
    <property type="evidence" value="ECO:0007669"/>
    <property type="project" value="InterPro"/>
</dbReference>
<reference evidence="9" key="1">
    <citation type="journal article" date="2021" name="BMC Genomics">
        <title>Chromosome-level genome assembly and manually-curated proteome of model necrotroph Parastagonospora nodorum Sn15 reveals a genome-wide trove of candidate effector homologs, and redundancy of virulence-related functions within an accessory chromosome.</title>
        <authorList>
            <person name="Bertazzoni S."/>
            <person name="Jones D.A.B."/>
            <person name="Phan H.T."/>
            <person name="Tan K.-C."/>
            <person name="Hane J.K."/>
        </authorList>
    </citation>
    <scope>NUCLEOTIDE SEQUENCE [LARGE SCALE GENOMIC DNA]</scope>
    <source>
        <strain evidence="9">SN15 / ATCC MYA-4574 / FGSC 10173)</strain>
    </source>
</reference>
<evidence type="ECO:0000256" key="4">
    <source>
        <dbReference type="ARBA" id="ARBA00012682"/>
    </source>
</evidence>
<evidence type="ECO:0000313" key="9">
    <source>
        <dbReference type="Proteomes" id="UP000663193"/>
    </source>
</evidence>
<keyword evidence="5" id="KW-0964">Secreted</keyword>
<comment type="subcellular location">
    <subcellularLocation>
        <location evidence="1">Cell envelope</location>
    </subcellularLocation>
    <subcellularLocation>
        <location evidence="2">Secreted</location>
    </subcellularLocation>
</comment>
<evidence type="ECO:0000256" key="2">
    <source>
        <dbReference type="ARBA" id="ARBA00004613"/>
    </source>
</evidence>
<comment type="similarity">
    <text evidence="3">Belongs to the Cu-Zn superoxide dismutase family.</text>
</comment>
<comment type="catalytic activity">
    <reaction evidence="7">
        <text>2 superoxide + 2 H(+) = H2O2 + O2</text>
        <dbReference type="Rhea" id="RHEA:20696"/>
        <dbReference type="ChEBI" id="CHEBI:15378"/>
        <dbReference type="ChEBI" id="CHEBI:15379"/>
        <dbReference type="ChEBI" id="CHEBI:16240"/>
        <dbReference type="ChEBI" id="CHEBI:18421"/>
        <dbReference type="EC" id="1.15.1.1"/>
    </reaction>
</comment>
<dbReference type="OrthoDB" id="159229at2759"/>
<proteinExistence type="inferred from homology"/>
<evidence type="ECO:0000313" key="8">
    <source>
        <dbReference type="EMBL" id="QRC99949.1"/>
    </source>
</evidence>
<evidence type="ECO:0000256" key="5">
    <source>
        <dbReference type="ARBA" id="ARBA00022525"/>
    </source>
</evidence>
<accession>A0A7U2FBK6</accession>
<dbReference type="PANTHER" id="PTHR20910:SF1">
    <property type="entry name" value="SUPEROXIDE DISMUTASE COPPER_ZINC BINDING DOMAIN-CONTAINING PROTEIN"/>
    <property type="match status" value="1"/>
</dbReference>
<feature type="non-terminal residue" evidence="8">
    <location>
        <position position="1"/>
    </location>
</feature>
<dbReference type="EMBL" id="CP069032">
    <property type="protein sequence ID" value="QRC99949.1"/>
    <property type="molecule type" value="Genomic_DNA"/>
</dbReference>
<evidence type="ECO:0000256" key="7">
    <source>
        <dbReference type="ARBA" id="ARBA00049204"/>
    </source>
</evidence>
<keyword evidence="6" id="KW-0049">Antioxidant</keyword>
<dbReference type="FunFam" id="2.60.40.200:FF:000007">
    <property type="entry name" value="Cell surface Cu-only superoxide dismutase 5"/>
    <property type="match status" value="1"/>
</dbReference>
<dbReference type="VEuPathDB" id="FungiDB:JI435_068720"/>
<dbReference type="EC" id="1.15.1.1" evidence="4"/>
<dbReference type="GO" id="GO:0005576">
    <property type="term" value="C:extracellular region"/>
    <property type="evidence" value="ECO:0007669"/>
    <property type="project" value="UniProtKB-SubCell"/>
</dbReference>
<dbReference type="AlphaFoldDB" id="A0A7U2FBK6"/>
<evidence type="ECO:0000256" key="3">
    <source>
        <dbReference type="ARBA" id="ARBA00010457"/>
    </source>
</evidence>
<protein>
    <recommendedName>
        <fullName evidence="4">superoxide dismutase</fullName>
        <ecNumber evidence="4">1.15.1.1</ecNumber>
    </recommendedName>
</protein>
<evidence type="ECO:0000256" key="6">
    <source>
        <dbReference type="ARBA" id="ARBA00022862"/>
    </source>
</evidence>
<name>A0A7U2FBK6_PHANO</name>
<dbReference type="Proteomes" id="UP000663193">
    <property type="component" value="Chromosome 10"/>
</dbReference>
<gene>
    <name evidence="8" type="ORF">JI435_068720</name>
</gene>
<dbReference type="InterPro" id="IPR036423">
    <property type="entry name" value="SOD-like_Cu/Zn_dom_sf"/>
</dbReference>
<dbReference type="GO" id="GO:0004784">
    <property type="term" value="F:superoxide dismutase activity"/>
    <property type="evidence" value="ECO:0007669"/>
    <property type="project" value="UniProtKB-EC"/>
</dbReference>
<dbReference type="InterPro" id="IPR053257">
    <property type="entry name" value="Cu-only_SOD"/>
</dbReference>
<dbReference type="Gene3D" id="2.60.40.200">
    <property type="entry name" value="Superoxide dismutase, copper/zinc binding domain"/>
    <property type="match status" value="1"/>
</dbReference>
<keyword evidence="9" id="KW-1185">Reference proteome</keyword>
<dbReference type="SUPFAM" id="SSF49329">
    <property type="entry name" value="Cu,Zn superoxide dismutase-like"/>
    <property type="match status" value="1"/>
</dbReference>
<dbReference type="PANTHER" id="PTHR20910">
    <property type="entry name" value="AGAP001623-PA"/>
    <property type="match status" value="1"/>
</dbReference>